<accession>A0ACB9L2Q9</accession>
<keyword evidence="2" id="KW-1185">Reference proteome</keyword>
<proteinExistence type="predicted"/>
<evidence type="ECO:0000313" key="1">
    <source>
        <dbReference type="EMBL" id="KAI4304069.1"/>
    </source>
</evidence>
<dbReference type="Proteomes" id="UP001057402">
    <property type="component" value="Chromosome 12"/>
</dbReference>
<organism evidence="1 2">
    <name type="scientific">Melastoma candidum</name>
    <dbReference type="NCBI Taxonomy" id="119954"/>
    <lineage>
        <taxon>Eukaryota</taxon>
        <taxon>Viridiplantae</taxon>
        <taxon>Streptophyta</taxon>
        <taxon>Embryophyta</taxon>
        <taxon>Tracheophyta</taxon>
        <taxon>Spermatophyta</taxon>
        <taxon>Magnoliopsida</taxon>
        <taxon>eudicotyledons</taxon>
        <taxon>Gunneridae</taxon>
        <taxon>Pentapetalae</taxon>
        <taxon>rosids</taxon>
        <taxon>malvids</taxon>
        <taxon>Myrtales</taxon>
        <taxon>Melastomataceae</taxon>
        <taxon>Melastomatoideae</taxon>
        <taxon>Melastomateae</taxon>
        <taxon>Melastoma</taxon>
    </lineage>
</organism>
<evidence type="ECO:0000313" key="2">
    <source>
        <dbReference type="Proteomes" id="UP001057402"/>
    </source>
</evidence>
<sequence length="220" mass="24742">MDSRYPDDPYDRFWEPYARKRCATDQYEECYATDHQFCWHHRLCLEVAPYRSDKAKLAPAPGSQLSPLLNAGEVLEWLEIKRKTHTRDAISLEKIKSSLCGYPSDWSGNPCMPDKNLTIMGISGSLSPNFANLTALTGILLDDNKLSGHVPDLSSLRNLELLYLQNNDFTGEVSKSLDLWESIIVSTICVMTTEGAPTADGLYLIGQLFYKDLSESILAR</sequence>
<comment type="caution">
    <text evidence="1">The sequence shown here is derived from an EMBL/GenBank/DDBJ whole genome shotgun (WGS) entry which is preliminary data.</text>
</comment>
<name>A0ACB9L2Q9_9MYRT</name>
<dbReference type="EMBL" id="CM042891">
    <property type="protein sequence ID" value="KAI4304069.1"/>
    <property type="molecule type" value="Genomic_DNA"/>
</dbReference>
<gene>
    <name evidence="1" type="ORF">MLD38_039631</name>
</gene>
<reference evidence="2" key="1">
    <citation type="journal article" date="2023" name="Front. Plant Sci.">
        <title>Chromosomal-level genome assembly of Melastoma candidum provides insights into trichome evolution.</title>
        <authorList>
            <person name="Zhong Y."/>
            <person name="Wu W."/>
            <person name="Sun C."/>
            <person name="Zou P."/>
            <person name="Liu Y."/>
            <person name="Dai S."/>
            <person name="Zhou R."/>
        </authorList>
    </citation>
    <scope>NUCLEOTIDE SEQUENCE [LARGE SCALE GENOMIC DNA]</scope>
</reference>
<protein>
    <submittedName>
        <fullName evidence="1">Uncharacterized protein</fullName>
    </submittedName>
</protein>